<accession>X1KVB3</accession>
<proteinExistence type="predicted"/>
<name>X1KVB3_9ZZZZ</name>
<reference evidence="1" key="1">
    <citation type="journal article" date="2014" name="Front. Microbiol.">
        <title>High frequency of phylogenetically diverse reductive dehalogenase-homologous genes in deep subseafloor sedimentary metagenomes.</title>
        <authorList>
            <person name="Kawai M."/>
            <person name="Futagami T."/>
            <person name="Toyoda A."/>
            <person name="Takaki Y."/>
            <person name="Nishi S."/>
            <person name="Hori S."/>
            <person name="Arai W."/>
            <person name="Tsubouchi T."/>
            <person name="Morono Y."/>
            <person name="Uchiyama I."/>
            <person name="Ito T."/>
            <person name="Fujiyama A."/>
            <person name="Inagaki F."/>
            <person name="Takami H."/>
        </authorList>
    </citation>
    <scope>NUCLEOTIDE SEQUENCE</scope>
    <source>
        <strain evidence="1">Expedition CK06-06</strain>
    </source>
</reference>
<feature type="non-terminal residue" evidence="1">
    <location>
        <position position="1"/>
    </location>
</feature>
<comment type="caution">
    <text evidence="1">The sequence shown here is derived from an EMBL/GenBank/DDBJ whole genome shotgun (WGS) entry which is preliminary data.</text>
</comment>
<dbReference type="EMBL" id="BARU01048186">
    <property type="protein sequence ID" value="GAH94099.1"/>
    <property type="molecule type" value="Genomic_DNA"/>
</dbReference>
<evidence type="ECO:0000313" key="1">
    <source>
        <dbReference type="EMBL" id="GAH94099.1"/>
    </source>
</evidence>
<organism evidence="1">
    <name type="scientific">marine sediment metagenome</name>
    <dbReference type="NCBI Taxonomy" id="412755"/>
    <lineage>
        <taxon>unclassified sequences</taxon>
        <taxon>metagenomes</taxon>
        <taxon>ecological metagenomes</taxon>
    </lineage>
</organism>
<protein>
    <submittedName>
        <fullName evidence="1">Uncharacterized protein</fullName>
    </submittedName>
</protein>
<dbReference type="AlphaFoldDB" id="X1KVB3"/>
<sequence>ATIHLGPMRNIIEARNDRIGGGFKIVGGPTPTENQVACLISGIPREVPDWVVSGLAGVR</sequence>
<gene>
    <name evidence="1" type="ORF">S03H2_71763</name>
</gene>